<comment type="caution">
    <text evidence="1">The sequence shown here is derived from an EMBL/GenBank/DDBJ whole genome shotgun (WGS) entry which is preliminary data.</text>
</comment>
<dbReference type="Proteomes" id="UP001190002">
    <property type="component" value="Unassembled WGS sequence"/>
</dbReference>
<evidence type="ECO:0000313" key="2">
    <source>
        <dbReference type="EMBL" id="CAJ0890990.1"/>
    </source>
</evidence>
<evidence type="ECO:0000313" key="4">
    <source>
        <dbReference type="Proteomes" id="UP001190452"/>
    </source>
</evidence>
<organism evidence="1 3">
    <name type="scientific">Ralstonia mannitolilytica</name>
    <dbReference type="NCBI Taxonomy" id="105219"/>
    <lineage>
        <taxon>Bacteria</taxon>
        <taxon>Pseudomonadati</taxon>
        <taxon>Pseudomonadota</taxon>
        <taxon>Betaproteobacteria</taxon>
        <taxon>Burkholderiales</taxon>
        <taxon>Burkholderiaceae</taxon>
        <taxon>Ralstonia</taxon>
    </lineage>
</organism>
<evidence type="ECO:0000313" key="1">
    <source>
        <dbReference type="EMBL" id="CAJ0683716.1"/>
    </source>
</evidence>
<reference evidence="1 4" key="1">
    <citation type="submission" date="2023-07" db="EMBL/GenBank/DDBJ databases">
        <authorList>
            <person name="Peeters C."/>
        </authorList>
    </citation>
    <scope>NUCLEOTIDE SEQUENCE</scope>
    <source>
        <strain evidence="2 4">R-77569</strain>
        <strain evidence="1">R-77591</strain>
    </source>
</reference>
<accession>A0AAD2AMM0</accession>
<proteinExistence type="predicted"/>
<sequence length="70" mass="7521">MWGDLNEPNHIGTYPAFGLAACLYLAHQYRRWLDCHVDAAAGDDADVLSRDVIHLAVVGGLAGLVLAAEM</sequence>
<dbReference type="EMBL" id="CAUDKV010000022">
    <property type="protein sequence ID" value="CAJ0890990.1"/>
    <property type="molecule type" value="Genomic_DNA"/>
</dbReference>
<evidence type="ECO:0000313" key="3">
    <source>
        <dbReference type="Proteomes" id="UP001190002"/>
    </source>
</evidence>
<protein>
    <submittedName>
        <fullName evidence="1">Uncharacterized protein</fullName>
    </submittedName>
</protein>
<dbReference type="AlphaFoldDB" id="A0AAD2AMM0"/>
<dbReference type="EMBL" id="CATVXE010000009">
    <property type="protein sequence ID" value="CAJ0683716.1"/>
    <property type="molecule type" value="Genomic_DNA"/>
</dbReference>
<keyword evidence="4" id="KW-1185">Reference proteome</keyword>
<name>A0AAD2AMM0_9RALS</name>
<dbReference type="Proteomes" id="UP001190452">
    <property type="component" value="Unassembled WGS sequence"/>
</dbReference>
<gene>
    <name evidence="2" type="ORF">R77569_04104</name>
    <name evidence="1" type="ORF">R77591_02356</name>
</gene>